<sequence>MKGLTSGIISTSCVVSLAGRSSSWYILKIMRDFTFGITFTWGVDNLTSSPSPWQILKAIIDSIVEIDVLRFGGGNRITSFSVNSTSPMSGKTGMVQFLKNWLGFNNDDCGVLNE</sequence>
<dbReference type="AlphaFoldDB" id="A0A8T0E9X6"/>
<organism evidence="1 2">
    <name type="scientific">Argiope bruennichi</name>
    <name type="common">Wasp spider</name>
    <name type="synonym">Aranea bruennichi</name>
    <dbReference type="NCBI Taxonomy" id="94029"/>
    <lineage>
        <taxon>Eukaryota</taxon>
        <taxon>Metazoa</taxon>
        <taxon>Ecdysozoa</taxon>
        <taxon>Arthropoda</taxon>
        <taxon>Chelicerata</taxon>
        <taxon>Arachnida</taxon>
        <taxon>Araneae</taxon>
        <taxon>Araneomorphae</taxon>
        <taxon>Entelegynae</taxon>
        <taxon>Araneoidea</taxon>
        <taxon>Araneidae</taxon>
        <taxon>Argiope</taxon>
    </lineage>
</organism>
<proteinExistence type="predicted"/>
<evidence type="ECO:0000313" key="1">
    <source>
        <dbReference type="EMBL" id="KAF8768187.1"/>
    </source>
</evidence>
<reference evidence="1" key="2">
    <citation type="submission" date="2020-06" db="EMBL/GenBank/DDBJ databases">
        <authorList>
            <person name="Sheffer M."/>
        </authorList>
    </citation>
    <scope>NUCLEOTIDE SEQUENCE</scope>
</reference>
<dbReference type="EMBL" id="JABXBU010002230">
    <property type="protein sequence ID" value="KAF8768187.1"/>
    <property type="molecule type" value="Genomic_DNA"/>
</dbReference>
<accession>A0A8T0E9X6</accession>
<gene>
    <name evidence="1" type="ORF">HNY73_021033</name>
</gene>
<dbReference type="Proteomes" id="UP000807504">
    <property type="component" value="Unassembled WGS sequence"/>
</dbReference>
<protein>
    <submittedName>
        <fullName evidence="1">Uncharacterized protein</fullName>
    </submittedName>
</protein>
<reference evidence="1" key="1">
    <citation type="journal article" date="2020" name="bioRxiv">
        <title>Chromosome-level reference genome of the European wasp spider Argiope bruennichi: a resource for studies on range expansion and evolutionary adaptation.</title>
        <authorList>
            <person name="Sheffer M.M."/>
            <person name="Hoppe A."/>
            <person name="Krehenwinkel H."/>
            <person name="Uhl G."/>
            <person name="Kuss A.W."/>
            <person name="Jensen L."/>
            <person name="Jensen C."/>
            <person name="Gillespie R.G."/>
            <person name="Hoff K.J."/>
            <person name="Prost S."/>
        </authorList>
    </citation>
    <scope>NUCLEOTIDE SEQUENCE</scope>
</reference>
<name>A0A8T0E9X6_ARGBR</name>
<evidence type="ECO:0000313" key="2">
    <source>
        <dbReference type="Proteomes" id="UP000807504"/>
    </source>
</evidence>
<comment type="caution">
    <text evidence="1">The sequence shown here is derived from an EMBL/GenBank/DDBJ whole genome shotgun (WGS) entry which is preliminary data.</text>
</comment>
<keyword evidence="2" id="KW-1185">Reference proteome</keyword>